<dbReference type="InterPro" id="IPR040225">
    <property type="entry name" value="GIL1-like"/>
</dbReference>
<dbReference type="OrthoDB" id="678887at2759"/>
<feature type="compositionally biased region" description="Gly residues" evidence="2">
    <location>
        <begin position="253"/>
        <end position="262"/>
    </location>
</feature>
<feature type="compositionally biased region" description="Acidic residues" evidence="2">
    <location>
        <begin position="41"/>
        <end position="50"/>
    </location>
</feature>
<feature type="compositionally biased region" description="Basic and acidic residues" evidence="2">
    <location>
        <begin position="55"/>
        <end position="80"/>
    </location>
</feature>
<evidence type="ECO:0000259" key="3">
    <source>
        <dbReference type="Pfam" id="PF04859"/>
    </source>
</evidence>
<dbReference type="EMBL" id="SWLB01000009">
    <property type="protein sequence ID" value="KAF3334589.1"/>
    <property type="molecule type" value="Genomic_DNA"/>
</dbReference>
<evidence type="ECO:0000256" key="1">
    <source>
        <dbReference type="SAM" id="Coils"/>
    </source>
</evidence>
<comment type="caution">
    <text evidence="5">The sequence shown here is derived from an EMBL/GenBank/DDBJ whole genome shotgun (WGS) entry which is preliminary data.</text>
</comment>
<evidence type="ECO:0000256" key="2">
    <source>
        <dbReference type="SAM" id="MobiDB-lite"/>
    </source>
</evidence>
<name>A0A833VV86_9POAL</name>
<evidence type="ECO:0000259" key="4">
    <source>
        <dbReference type="Pfam" id="PF24994"/>
    </source>
</evidence>
<keyword evidence="6" id="KW-1185">Reference proteome</keyword>
<feature type="region of interest" description="Disordered" evidence="2">
    <location>
        <begin position="241"/>
        <end position="262"/>
    </location>
</feature>
<evidence type="ECO:0000313" key="5">
    <source>
        <dbReference type="EMBL" id="KAF3334589.1"/>
    </source>
</evidence>
<dbReference type="Pfam" id="PF24994">
    <property type="entry name" value="GIL1_IRKI_C"/>
    <property type="match status" value="1"/>
</dbReference>
<keyword evidence="1" id="KW-0175">Coiled coil</keyword>
<feature type="coiled-coil region" evidence="1">
    <location>
        <begin position="197"/>
        <end position="231"/>
    </location>
</feature>
<accession>A0A833VV86</accession>
<feature type="domain" description="DUF641" evidence="3">
    <location>
        <begin position="121"/>
        <end position="230"/>
    </location>
</feature>
<dbReference type="GO" id="GO:0009959">
    <property type="term" value="P:negative gravitropism"/>
    <property type="evidence" value="ECO:0007669"/>
    <property type="project" value="InterPro"/>
</dbReference>
<proteinExistence type="predicted"/>
<feature type="domain" description="GIL1/IRKI C-terminal" evidence="4">
    <location>
        <begin position="457"/>
        <end position="508"/>
    </location>
</feature>
<organism evidence="5 6">
    <name type="scientific">Carex littledalei</name>
    <dbReference type="NCBI Taxonomy" id="544730"/>
    <lineage>
        <taxon>Eukaryota</taxon>
        <taxon>Viridiplantae</taxon>
        <taxon>Streptophyta</taxon>
        <taxon>Embryophyta</taxon>
        <taxon>Tracheophyta</taxon>
        <taxon>Spermatophyta</taxon>
        <taxon>Magnoliopsida</taxon>
        <taxon>Liliopsida</taxon>
        <taxon>Poales</taxon>
        <taxon>Cyperaceae</taxon>
        <taxon>Cyperoideae</taxon>
        <taxon>Cariceae</taxon>
        <taxon>Carex</taxon>
        <taxon>Carex subgen. Euthyceras</taxon>
    </lineage>
</organism>
<evidence type="ECO:0000313" key="6">
    <source>
        <dbReference type="Proteomes" id="UP000623129"/>
    </source>
</evidence>
<feature type="region of interest" description="Disordered" evidence="2">
    <location>
        <begin position="38"/>
        <end position="116"/>
    </location>
</feature>
<reference evidence="5" key="1">
    <citation type="submission" date="2020-01" db="EMBL/GenBank/DDBJ databases">
        <title>Genome sequence of Kobresia littledalei, the first chromosome-level genome in the family Cyperaceae.</title>
        <authorList>
            <person name="Qu G."/>
        </authorList>
    </citation>
    <scope>NUCLEOTIDE SEQUENCE</scope>
    <source>
        <strain evidence="5">C.B.Clarke</strain>
        <tissue evidence="5">Leaf</tissue>
    </source>
</reference>
<dbReference type="Proteomes" id="UP000623129">
    <property type="component" value="Unassembled WGS sequence"/>
</dbReference>
<gene>
    <name evidence="5" type="ORF">FCM35_KLT21193</name>
</gene>
<feature type="compositionally biased region" description="Basic and acidic residues" evidence="2">
    <location>
        <begin position="88"/>
        <end position="106"/>
    </location>
</feature>
<dbReference type="AlphaFoldDB" id="A0A833VV86"/>
<dbReference type="GO" id="GO:0009639">
    <property type="term" value="P:response to red or far red light"/>
    <property type="evidence" value="ECO:0007669"/>
    <property type="project" value="InterPro"/>
</dbReference>
<dbReference type="Pfam" id="PF04859">
    <property type="entry name" value="DUF641"/>
    <property type="match status" value="1"/>
</dbReference>
<dbReference type="InterPro" id="IPR056813">
    <property type="entry name" value="GIL1_IRKI_C"/>
</dbReference>
<protein>
    <submittedName>
        <fullName evidence="5">IRK-interacting protein</fullName>
    </submittedName>
</protein>
<sequence length="516" mass="57616">MGGNSNSNCSAKVATVSDLLQRAAASCLSQRFLPGTRALDEDGWSSEEEALNWNENERNVRERDSNEREDSIARAIAREKDEEEEEEEKRLRLWEEDKDKDQDQDKNPLLSSTTSDQQDLKKLEALLAQVFDSVSSVKRAYRTLQQAHCPWDPHKMHAADAGVVSELRKLERLRNRFRRGRGRETGPVAAPSLSEAVAPYEAALDDLKKQLKVKEAEAENLRQKLRNSEASFCRKGQGQWRSTHSNRWTKGGPPLGGGGGGGVQATPIPHLFEVCMHQVKSASKSFASQLLVLMRAARWDIPAALQTLIPGAAVGSASNLLSQHPKYALESYINSRLFHGFEHESFYMDGSLASLIDPAAFRRNCFSQFCDMRTMDPTEMLGVLPTCQFGRFAATKYLSLVHEKMEESLFGHKEQRQQVVAGTHPRTEFYAEFLHMAKAVWMLHLLAFALDPAPTHFEVRKGAEFQPEFMESVVRFPSGRVPAGSVVAFSVAPGFRLSNGSVVRARVYLNPGNPGQ</sequence>
<dbReference type="PANTHER" id="PTHR31161">
    <property type="entry name" value="PROTEIN GRAVITROPIC IN THE LIGHT 1"/>
    <property type="match status" value="1"/>
</dbReference>
<dbReference type="InterPro" id="IPR006943">
    <property type="entry name" value="DUF641_pln"/>
</dbReference>